<dbReference type="InterPro" id="IPR023353">
    <property type="entry name" value="LemA-like_dom_sf"/>
</dbReference>
<dbReference type="OrthoDB" id="9804152at2"/>
<protein>
    <submittedName>
        <fullName evidence="7">LemA protein</fullName>
    </submittedName>
</protein>
<dbReference type="RefSeq" id="WP_142094113.1">
    <property type="nucleotide sequence ID" value="NZ_BAAAMD010000002.1"/>
</dbReference>
<name>A0A542ZDH6_9ACTN</name>
<proteinExistence type="inferred from homology"/>
<dbReference type="SUPFAM" id="SSF140478">
    <property type="entry name" value="LemA-like"/>
    <property type="match status" value="1"/>
</dbReference>
<feature type="region of interest" description="Disordered" evidence="6">
    <location>
        <begin position="200"/>
        <end position="329"/>
    </location>
</feature>
<dbReference type="PANTHER" id="PTHR34478">
    <property type="entry name" value="PROTEIN LEMA"/>
    <property type="match status" value="1"/>
</dbReference>
<dbReference type="EMBL" id="VFOR01000002">
    <property type="protein sequence ID" value="TQL58310.1"/>
    <property type="molecule type" value="Genomic_DNA"/>
</dbReference>
<evidence type="ECO:0000256" key="4">
    <source>
        <dbReference type="ARBA" id="ARBA00022989"/>
    </source>
</evidence>
<reference evidence="7 8" key="1">
    <citation type="submission" date="2019-06" db="EMBL/GenBank/DDBJ databases">
        <title>Sequencing the genomes of 1000 actinobacteria strains.</title>
        <authorList>
            <person name="Klenk H.-P."/>
        </authorList>
    </citation>
    <scope>NUCLEOTIDE SEQUENCE [LARGE SCALE GENOMIC DNA]</scope>
    <source>
        <strain evidence="7 8">DSM 8251</strain>
    </source>
</reference>
<keyword evidence="4" id="KW-1133">Transmembrane helix</keyword>
<accession>A0A542ZDH6</accession>
<dbReference type="InterPro" id="IPR007156">
    <property type="entry name" value="MamQ_LemA"/>
</dbReference>
<evidence type="ECO:0000313" key="8">
    <source>
        <dbReference type="Proteomes" id="UP000316196"/>
    </source>
</evidence>
<feature type="compositionally biased region" description="Low complexity" evidence="6">
    <location>
        <begin position="215"/>
        <end position="329"/>
    </location>
</feature>
<dbReference type="GO" id="GO:0016020">
    <property type="term" value="C:membrane"/>
    <property type="evidence" value="ECO:0007669"/>
    <property type="project" value="UniProtKB-SubCell"/>
</dbReference>
<comment type="similarity">
    <text evidence="2">Belongs to the LemA family.</text>
</comment>
<comment type="caution">
    <text evidence="7">The sequence shown here is derived from an EMBL/GenBank/DDBJ whole genome shotgun (WGS) entry which is preliminary data.</text>
</comment>
<evidence type="ECO:0000313" key="7">
    <source>
        <dbReference type="EMBL" id="TQL58310.1"/>
    </source>
</evidence>
<gene>
    <name evidence="7" type="ORF">FB460_2171</name>
</gene>
<organism evidence="7 8">
    <name type="scientific">Propioniferax innocua</name>
    <dbReference type="NCBI Taxonomy" id="1753"/>
    <lineage>
        <taxon>Bacteria</taxon>
        <taxon>Bacillati</taxon>
        <taxon>Actinomycetota</taxon>
        <taxon>Actinomycetes</taxon>
        <taxon>Propionibacteriales</taxon>
        <taxon>Propionibacteriaceae</taxon>
        <taxon>Propioniferax</taxon>
    </lineage>
</organism>
<evidence type="ECO:0000256" key="2">
    <source>
        <dbReference type="ARBA" id="ARBA00008854"/>
    </source>
</evidence>
<dbReference type="Gene3D" id="1.20.1440.20">
    <property type="entry name" value="LemA-like domain"/>
    <property type="match status" value="1"/>
</dbReference>
<sequence>MVWAIIIVLLLVVLGVVGYGLATYNGFVKMRNKIQESWRQIDVELNRRYELIPNLVETVRGFAAHERNTLEDVTRLRNQAAQVAQGEGAMPSAARAETEEALSGAVRNLLVTVEAYPDLKSNTNFLHLQKELSETEDRIAAGRRYYNANVREYNTKVESLPSNVIAGMGKFEKATYFEIQDPAARQSPDVNFGSIAYRGDERQAPSQAPQPQLDAQPSQPQYGQQQPQQYGQPTQNQQPQQQYAQPQQAQQPQQGQYGVPQGQPSASQPPAAPQQAPESQQYGQQPYGDQGQYGQQPYGDQGQYGQQPYGDQGQYGQQPYGDQGQYGQN</sequence>
<evidence type="ECO:0000256" key="3">
    <source>
        <dbReference type="ARBA" id="ARBA00022692"/>
    </source>
</evidence>
<keyword evidence="5" id="KW-0472">Membrane</keyword>
<evidence type="ECO:0000256" key="5">
    <source>
        <dbReference type="ARBA" id="ARBA00023136"/>
    </source>
</evidence>
<comment type="subcellular location">
    <subcellularLocation>
        <location evidence="1">Membrane</location>
        <topology evidence="1">Single-pass membrane protein</topology>
    </subcellularLocation>
</comment>
<keyword evidence="8" id="KW-1185">Reference proteome</keyword>
<dbReference type="Pfam" id="PF04011">
    <property type="entry name" value="LemA"/>
    <property type="match status" value="1"/>
</dbReference>
<evidence type="ECO:0000256" key="6">
    <source>
        <dbReference type="SAM" id="MobiDB-lite"/>
    </source>
</evidence>
<dbReference type="PANTHER" id="PTHR34478:SF1">
    <property type="entry name" value="PROTEIN LEMA"/>
    <property type="match status" value="1"/>
</dbReference>
<dbReference type="Proteomes" id="UP000316196">
    <property type="component" value="Unassembled WGS sequence"/>
</dbReference>
<evidence type="ECO:0000256" key="1">
    <source>
        <dbReference type="ARBA" id="ARBA00004167"/>
    </source>
</evidence>
<dbReference type="AlphaFoldDB" id="A0A542ZDH6"/>
<keyword evidence="3" id="KW-0812">Transmembrane</keyword>